<keyword evidence="3" id="KW-1185">Reference proteome</keyword>
<evidence type="ECO:0000313" key="2">
    <source>
        <dbReference type="EMBL" id="ADN12340.1"/>
    </source>
</evidence>
<dbReference type="RefSeq" id="WP_013320450.1">
    <property type="nucleotide sequence ID" value="NC_014501.1"/>
</dbReference>
<dbReference type="InterPro" id="IPR029062">
    <property type="entry name" value="Class_I_gatase-like"/>
</dbReference>
<gene>
    <name evidence="2" type="ordered locus">Cyan7822_0294</name>
</gene>
<evidence type="ECO:0000313" key="3">
    <source>
        <dbReference type="Proteomes" id="UP000008206"/>
    </source>
</evidence>
<dbReference type="InterPro" id="IPR002818">
    <property type="entry name" value="DJ-1/PfpI"/>
</dbReference>
<reference evidence="3" key="1">
    <citation type="journal article" date="2011" name="MBio">
        <title>Novel metabolic attributes of the genus Cyanothece, comprising a group of unicellular nitrogen-fixing Cyanobacteria.</title>
        <authorList>
            <person name="Bandyopadhyay A."/>
            <person name="Elvitigala T."/>
            <person name="Welsh E."/>
            <person name="Stockel J."/>
            <person name="Liberton M."/>
            <person name="Min H."/>
            <person name="Sherman L.A."/>
            <person name="Pakrasi H.B."/>
        </authorList>
    </citation>
    <scope>NUCLEOTIDE SEQUENCE [LARGE SCALE GENOMIC DNA]</scope>
    <source>
        <strain evidence="3">PCC 7822</strain>
    </source>
</reference>
<dbReference type="Gene3D" id="3.40.50.880">
    <property type="match status" value="1"/>
</dbReference>
<dbReference type="GO" id="GO:0006355">
    <property type="term" value="P:regulation of DNA-templated transcription"/>
    <property type="evidence" value="ECO:0007669"/>
    <property type="project" value="TreeGrafter"/>
</dbReference>
<sequence length="234" mass="25728">MNQDIKHRIGLVIFPGMTQLDINGPLTVLHRTPNSQIYILWKNLDPVTSDEGLKILPNQTFAECPPLDVVCVPGGPGHLEMIKDKEMLEFLQKQSQQAKYVTSVCTGALILGAAGLLQGYRATCHWAFLEQLGYLGAQVCRERVVIDRDRITGGGVTAGIDFGLILVKVLCGEQTAKFIELLLEYNPDPPFGVGSPEKAGKELVALVQQMGKEYIETSRQEIQQIAKKLNPTSV</sequence>
<feature type="domain" description="DJ-1/PfpI" evidence="1">
    <location>
        <begin position="8"/>
        <end position="168"/>
    </location>
</feature>
<accession>E0U561</accession>
<dbReference type="KEGG" id="cyj:Cyan7822_0294"/>
<dbReference type="eggNOG" id="COG0693">
    <property type="taxonomic scope" value="Bacteria"/>
</dbReference>
<dbReference type="InterPro" id="IPR052158">
    <property type="entry name" value="INH-QAR"/>
</dbReference>
<dbReference type="Pfam" id="PF01965">
    <property type="entry name" value="DJ-1_PfpI"/>
    <property type="match status" value="1"/>
</dbReference>
<dbReference type="AlphaFoldDB" id="E0U561"/>
<dbReference type="CDD" id="cd03139">
    <property type="entry name" value="GATase1_PfpI_2"/>
    <property type="match status" value="1"/>
</dbReference>
<dbReference type="HOGENOM" id="CLU_000445_44_1_3"/>
<dbReference type="Proteomes" id="UP000008206">
    <property type="component" value="Chromosome"/>
</dbReference>
<dbReference type="OrthoDB" id="6382410at2"/>
<dbReference type="PANTHER" id="PTHR43130:SF2">
    <property type="entry name" value="DJ-1_PFPI DOMAIN-CONTAINING PROTEIN"/>
    <property type="match status" value="1"/>
</dbReference>
<dbReference type="PANTHER" id="PTHR43130">
    <property type="entry name" value="ARAC-FAMILY TRANSCRIPTIONAL REGULATOR"/>
    <property type="match status" value="1"/>
</dbReference>
<proteinExistence type="predicted"/>
<protein>
    <submittedName>
        <fullName evidence="2">ThiJ/PfpI domain protein</fullName>
    </submittedName>
</protein>
<dbReference type="EMBL" id="CP002198">
    <property type="protein sequence ID" value="ADN12340.1"/>
    <property type="molecule type" value="Genomic_DNA"/>
</dbReference>
<organism evidence="2 3">
    <name type="scientific">Gloeothece verrucosa (strain PCC 7822)</name>
    <name type="common">Cyanothece sp. (strain PCC 7822)</name>
    <dbReference type="NCBI Taxonomy" id="497965"/>
    <lineage>
        <taxon>Bacteria</taxon>
        <taxon>Bacillati</taxon>
        <taxon>Cyanobacteriota</taxon>
        <taxon>Cyanophyceae</taxon>
        <taxon>Oscillatoriophycideae</taxon>
        <taxon>Chroococcales</taxon>
        <taxon>Aphanothecaceae</taxon>
        <taxon>Gloeothece</taxon>
        <taxon>Gloeothece verrucosa</taxon>
    </lineage>
</organism>
<dbReference type="SUPFAM" id="SSF52317">
    <property type="entry name" value="Class I glutamine amidotransferase-like"/>
    <property type="match status" value="1"/>
</dbReference>
<evidence type="ECO:0000259" key="1">
    <source>
        <dbReference type="Pfam" id="PF01965"/>
    </source>
</evidence>
<name>E0U561_GLOV7</name>